<dbReference type="OrthoDB" id="18193at2759"/>
<dbReference type="GO" id="GO:0016872">
    <property type="term" value="F:intramolecular lyase activity"/>
    <property type="evidence" value="ECO:0007669"/>
    <property type="project" value="InterPro"/>
</dbReference>
<dbReference type="Gene3D" id="1.10.890.20">
    <property type="match status" value="1"/>
</dbReference>
<dbReference type="InterPro" id="IPR016088">
    <property type="entry name" value="Chalcone_isomerase_3-sand"/>
</dbReference>
<dbReference type="Gene3D" id="3.50.70.10">
    <property type="match status" value="1"/>
</dbReference>
<feature type="domain" description="Chalcone isomerase" evidence="2">
    <location>
        <begin position="248"/>
        <end position="421"/>
    </location>
</feature>
<dbReference type="RefSeq" id="XP_019055325.1">
    <property type="nucleotide sequence ID" value="XM_019199780.1"/>
</dbReference>
<dbReference type="eggNOG" id="ENOG502QWEB">
    <property type="taxonomic scope" value="Eukaryota"/>
</dbReference>
<keyword evidence="3" id="KW-1185">Reference proteome</keyword>
<dbReference type="Pfam" id="PF16035">
    <property type="entry name" value="Chalcone_2"/>
    <property type="match status" value="1"/>
</dbReference>
<dbReference type="InterPro" id="IPR016089">
    <property type="entry name" value="Chalcone_isomerase_bundle_sf"/>
</dbReference>
<gene>
    <name evidence="4 5 6" type="primary">LOC104609321</name>
</gene>
<dbReference type="GO" id="GO:0005504">
    <property type="term" value="F:fatty acid binding"/>
    <property type="evidence" value="ECO:0000318"/>
    <property type="project" value="GO_Central"/>
</dbReference>
<dbReference type="GO" id="GO:0009570">
    <property type="term" value="C:chloroplast stroma"/>
    <property type="evidence" value="ECO:0000318"/>
    <property type="project" value="GO_Central"/>
</dbReference>
<dbReference type="InterPro" id="IPR016087">
    <property type="entry name" value="Chalcone_isomerase"/>
</dbReference>
<evidence type="ECO:0000313" key="3">
    <source>
        <dbReference type="Proteomes" id="UP000189703"/>
    </source>
</evidence>
<evidence type="ECO:0000313" key="6">
    <source>
        <dbReference type="RefSeq" id="XP_019055325.1"/>
    </source>
</evidence>
<evidence type="ECO:0000313" key="4">
    <source>
        <dbReference type="RefSeq" id="XP_010273909.1"/>
    </source>
</evidence>
<evidence type="ECO:0000256" key="1">
    <source>
        <dbReference type="ARBA" id="ARBA00007166"/>
    </source>
</evidence>
<dbReference type="SUPFAM" id="SSF54626">
    <property type="entry name" value="Chalcone isomerase"/>
    <property type="match status" value="1"/>
</dbReference>
<dbReference type="RefSeq" id="XP_010273909.1">
    <property type="nucleotide sequence ID" value="XM_010275607.2"/>
</dbReference>
<organism evidence="3 5">
    <name type="scientific">Nelumbo nucifera</name>
    <name type="common">Sacred lotus</name>
    <dbReference type="NCBI Taxonomy" id="4432"/>
    <lineage>
        <taxon>Eukaryota</taxon>
        <taxon>Viridiplantae</taxon>
        <taxon>Streptophyta</taxon>
        <taxon>Embryophyta</taxon>
        <taxon>Tracheophyta</taxon>
        <taxon>Spermatophyta</taxon>
        <taxon>Magnoliopsida</taxon>
        <taxon>Proteales</taxon>
        <taxon>Nelumbonaceae</taxon>
        <taxon>Nelumbo</taxon>
    </lineage>
</organism>
<name>A0A1U8AZT1_NELNU</name>
<accession>A0A1U8AZT1</accession>
<dbReference type="PANTHER" id="PTHR47284:SF3">
    <property type="entry name" value="FATTY-ACID-BINDING PROTEIN 2"/>
    <property type="match status" value="1"/>
</dbReference>
<dbReference type="InterPro" id="IPR036298">
    <property type="entry name" value="Chalcone_isomerase_sf"/>
</dbReference>
<dbReference type="RefSeq" id="XP_010273910.1">
    <property type="nucleotide sequence ID" value="XM_010275608.2"/>
</dbReference>
<comment type="similarity">
    <text evidence="1">Belongs to the chalcone isomerase family.</text>
</comment>
<dbReference type="PANTHER" id="PTHR47284">
    <property type="entry name" value="FATTY-ACID-BINDING PROTEIN 2"/>
    <property type="match status" value="1"/>
</dbReference>
<proteinExistence type="inferred from homology"/>
<protein>
    <submittedName>
        <fullName evidence="4 5">Fatty-acid-binding protein 2-like isoform X1</fullName>
    </submittedName>
</protein>
<reference evidence="4 5" key="1">
    <citation type="submission" date="2025-04" db="UniProtKB">
        <authorList>
            <consortium name="RefSeq"/>
        </authorList>
    </citation>
    <scope>IDENTIFICATION</scope>
</reference>
<dbReference type="KEGG" id="nnu:104609321"/>
<dbReference type="AlphaFoldDB" id="A0A1U8AZT1"/>
<evidence type="ECO:0000313" key="5">
    <source>
        <dbReference type="RefSeq" id="XP_010273910.1"/>
    </source>
</evidence>
<dbReference type="GeneID" id="104609321"/>
<sequence length="431" mass="48507">MWNSWSFFMDLDEGSQYIFPVDPLVLQSFGGNYLSKIGLFVDNSLYQSRCLYFHGSLALQGTFDCIAKFAGALFFWFSCGSSSNVYHNVSDSLHGSKRRNCKSCMQVKHVNSCRHNPARLHFSSRSREAAFPLFFDRTVSSKIRYLCNEVEQLQSFSVFSLAAALVPPFDKSLSPKVLNVPVENTDVEISGHMNQRSCADEHQGCAGFSFLDMNWSRDTVEPRTGVKFPTVLDNILAGEKRYTLPSEVLVGTGSRTMTIVKIKSLKVYAFGFYVNPDSVCEELGPKYASMSVSELNNRPEFFEDLIRKDIHMTVRLVVNCNGLKFSTVRDAFEKSLRARLMKVNPNTDFHCLRAFGSFFVHDISLPVGTTIDFQQTADGQLITEIAGKQIGSVHSKDLCRAFFDMYIGDAPVSLEAKEEIARNIVSIIRRC</sequence>
<dbReference type="Proteomes" id="UP000189703">
    <property type="component" value="Unplaced"/>
</dbReference>
<evidence type="ECO:0000259" key="2">
    <source>
        <dbReference type="Pfam" id="PF16035"/>
    </source>
</evidence>
<dbReference type="OMA" id="NIFAGAN"/>